<dbReference type="Proteomes" id="UP000094067">
    <property type="component" value="Unassembled WGS sequence"/>
</dbReference>
<dbReference type="PROSITE" id="PS50930">
    <property type="entry name" value="HTH_LYTTR"/>
    <property type="match status" value="1"/>
</dbReference>
<organism evidence="2 6">
    <name type="scientific">Eisenbergiella tayi</name>
    <dbReference type="NCBI Taxonomy" id="1432052"/>
    <lineage>
        <taxon>Bacteria</taxon>
        <taxon>Bacillati</taxon>
        <taxon>Bacillota</taxon>
        <taxon>Clostridia</taxon>
        <taxon>Lachnospirales</taxon>
        <taxon>Lachnospiraceae</taxon>
        <taxon>Eisenbergiella</taxon>
    </lineage>
</organism>
<gene>
    <name evidence="3" type="ORF">BEH84_03414</name>
    <name evidence="4" type="ORF">BEI59_16525</name>
    <name evidence="2" type="ORF">BEI61_00214</name>
    <name evidence="5" type="ORF">BEI63_04695</name>
</gene>
<feature type="domain" description="HTH LytTR-type" evidence="1">
    <location>
        <begin position="44"/>
        <end position="147"/>
    </location>
</feature>
<dbReference type="AlphaFoldDB" id="A0A1E3AIL3"/>
<dbReference type="PANTHER" id="PTHR37299">
    <property type="entry name" value="TRANSCRIPTIONAL REGULATOR-RELATED"/>
    <property type="match status" value="1"/>
</dbReference>
<sequence>MRVRIQHVEEKKQEEALLRLTGEDVCSAGLKEYIETDSWRMVSLSCRKGGEIHRVKSSDIFYVESVQEVQLIHAEGDVLETRERLYVLEKMLPSSFLRISRSVILNLDRVKRYRPLINGLMEVKLENGELVYISRKYLREVRDRILDSRNEGGISDDKEKHQE</sequence>
<dbReference type="Proteomes" id="UP000095003">
    <property type="component" value="Unassembled WGS sequence"/>
</dbReference>
<keyword evidence="8" id="KW-1185">Reference proteome</keyword>
<reference evidence="6 9" key="1">
    <citation type="submission" date="2016-07" db="EMBL/GenBank/DDBJ databases">
        <title>Characterization of isolates of Eisenbergiella tayi derived from blood cultures, using whole genome sequencing.</title>
        <authorList>
            <person name="Burdz T."/>
            <person name="Wiebe D."/>
            <person name="Huynh C."/>
            <person name="Bernard K."/>
        </authorList>
    </citation>
    <scope>NUCLEOTIDE SEQUENCE [LARGE SCALE GENOMIC DNA]</scope>
    <source>
        <strain evidence="2 6">NML 110608</strain>
        <strain evidence="3 9">NML 120489</strain>
    </source>
</reference>
<dbReference type="EMBL" id="MCGH01000001">
    <property type="protein sequence ID" value="ODM08585.1"/>
    <property type="molecule type" value="Genomic_DNA"/>
</dbReference>
<dbReference type="GO" id="GO:0003677">
    <property type="term" value="F:DNA binding"/>
    <property type="evidence" value="ECO:0007669"/>
    <property type="project" value="InterPro"/>
</dbReference>
<accession>A0A1E3AIL3</accession>
<dbReference type="InterPro" id="IPR046947">
    <property type="entry name" value="LytR-like"/>
</dbReference>
<dbReference type="EMBL" id="MCGI01000003">
    <property type="protein sequence ID" value="ODM10985.1"/>
    <property type="molecule type" value="Genomic_DNA"/>
</dbReference>
<reference evidence="5 8" key="2">
    <citation type="submission" date="2016-08" db="EMBL/GenBank/DDBJ databases">
        <title>Characterization of Isolates of Eisenbergiella tayi Derived from Blood Cultures, Using Whole Genome Sequencing.</title>
        <authorList>
            <person name="Bernier A.-M."/>
            <person name="Burdz T."/>
            <person name="Wiebe D."/>
            <person name="Bernard K."/>
        </authorList>
    </citation>
    <scope>NUCLEOTIDE SEQUENCE [LARGE SCALE GENOMIC DNA]</scope>
    <source>
        <strain evidence="5 8">NML120146</strain>
    </source>
</reference>
<protein>
    <submittedName>
        <fullName evidence="2">Putative HTH-type transcriptional regulator</fullName>
    </submittedName>
</protein>
<evidence type="ECO:0000313" key="3">
    <source>
        <dbReference type="EMBL" id="ODM10985.1"/>
    </source>
</evidence>
<proteinExistence type="predicted"/>
<dbReference type="PANTHER" id="PTHR37299:SF1">
    <property type="entry name" value="STAGE 0 SPORULATION PROTEIN A HOMOLOG"/>
    <property type="match status" value="1"/>
</dbReference>
<evidence type="ECO:0000313" key="8">
    <source>
        <dbReference type="Proteomes" id="UP000094869"/>
    </source>
</evidence>
<comment type="caution">
    <text evidence="2">The sequence shown here is derived from an EMBL/GenBank/DDBJ whole genome shotgun (WGS) entry which is preliminary data.</text>
</comment>
<dbReference type="GeneID" id="93302698"/>
<dbReference type="GO" id="GO:0000156">
    <property type="term" value="F:phosphorelay response regulator activity"/>
    <property type="evidence" value="ECO:0007669"/>
    <property type="project" value="InterPro"/>
</dbReference>
<dbReference type="RefSeq" id="WP_069150940.1">
    <property type="nucleotide sequence ID" value="NZ_DBFYTC010000139.1"/>
</dbReference>
<dbReference type="SMART" id="SM00850">
    <property type="entry name" value="LytTR"/>
    <property type="match status" value="1"/>
</dbReference>
<dbReference type="InterPro" id="IPR007492">
    <property type="entry name" value="LytTR_DNA-bd_dom"/>
</dbReference>
<evidence type="ECO:0000313" key="9">
    <source>
        <dbReference type="Proteomes" id="UP000095003"/>
    </source>
</evidence>
<dbReference type="Pfam" id="PF04397">
    <property type="entry name" value="LytTR"/>
    <property type="match status" value="1"/>
</dbReference>
<evidence type="ECO:0000313" key="5">
    <source>
        <dbReference type="EMBL" id="ODR60481.1"/>
    </source>
</evidence>
<evidence type="ECO:0000313" key="4">
    <source>
        <dbReference type="EMBL" id="ODR49554.1"/>
    </source>
</evidence>
<evidence type="ECO:0000313" key="6">
    <source>
        <dbReference type="Proteomes" id="UP000094067"/>
    </source>
</evidence>
<name>A0A1E3AIL3_9FIRM</name>
<evidence type="ECO:0000259" key="1">
    <source>
        <dbReference type="PROSITE" id="PS50930"/>
    </source>
</evidence>
<evidence type="ECO:0000313" key="2">
    <source>
        <dbReference type="EMBL" id="ODM08585.1"/>
    </source>
</evidence>
<dbReference type="EMBL" id="MEHA01000012">
    <property type="protein sequence ID" value="ODR49554.1"/>
    <property type="molecule type" value="Genomic_DNA"/>
</dbReference>
<dbReference type="Gene3D" id="2.40.50.1020">
    <property type="entry name" value="LytTr DNA-binding domain"/>
    <property type="match status" value="1"/>
</dbReference>
<dbReference type="OrthoDB" id="9808614at2"/>
<evidence type="ECO:0000313" key="7">
    <source>
        <dbReference type="Proteomes" id="UP000094271"/>
    </source>
</evidence>
<dbReference type="Proteomes" id="UP000094869">
    <property type="component" value="Unassembled WGS sequence"/>
</dbReference>
<dbReference type="Proteomes" id="UP000094271">
    <property type="component" value="Unassembled WGS sequence"/>
</dbReference>
<reference evidence="4 7" key="3">
    <citation type="submission" date="2016-08" db="EMBL/GenBank/DDBJ databases">
        <authorList>
            <person name="Seilhamer J.J."/>
        </authorList>
    </citation>
    <scope>NUCLEOTIDE SEQUENCE [LARGE SCALE GENOMIC DNA]</scope>
    <source>
        <strain evidence="4 7">NML150140-1</strain>
    </source>
</reference>
<dbReference type="EMBL" id="MEHD01000011">
    <property type="protein sequence ID" value="ODR60481.1"/>
    <property type="molecule type" value="Genomic_DNA"/>
</dbReference>